<accession>A0A1G1X733</accession>
<dbReference type="Proteomes" id="UP000177941">
    <property type="component" value="Unassembled WGS sequence"/>
</dbReference>
<feature type="transmembrane region" description="Helical" evidence="6">
    <location>
        <begin position="7"/>
        <end position="27"/>
    </location>
</feature>
<keyword evidence="3" id="KW-0560">Oxidoreductase</keyword>
<evidence type="ECO:0000313" key="9">
    <source>
        <dbReference type="Proteomes" id="UP000177941"/>
    </source>
</evidence>
<evidence type="ECO:0000256" key="6">
    <source>
        <dbReference type="SAM" id="Phobius"/>
    </source>
</evidence>
<dbReference type="AlphaFoldDB" id="A0A1G1X733"/>
<evidence type="ECO:0000256" key="5">
    <source>
        <dbReference type="ARBA" id="ARBA00023284"/>
    </source>
</evidence>
<evidence type="ECO:0000259" key="7">
    <source>
        <dbReference type="PROSITE" id="PS51352"/>
    </source>
</evidence>
<dbReference type="GO" id="GO:0016491">
    <property type="term" value="F:oxidoreductase activity"/>
    <property type="evidence" value="ECO:0007669"/>
    <property type="project" value="UniProtKB-KW"/>
</dbReference>
<evidence type="ECO:0000256" key="4">
    <source>
        <dbReference type="ARBA" id="ARBA00023157"/>
    </source>
</evidence>
<keyword evidence="6" id="KW-1133">Transmembrane helix</keyword>
<organism evidence="8 9">
    <name type="scientific">Candidatus Andersenbacteria bacterium RIFCSPHIGHO2_12_FULL_45_11b</name>
    <dbReference type="NCBI Taxonomy" id="1797282"/>
    <lineage>
        <taxon>Bacteria</taxon>
        <taxon>Candidatus Anderseniibacteriota</taxon>
    </lineage>
</organism>
<dbReference type="InterPro" id="IPR036249">
    <property type="entry name" value="Thioredoxin-like_sf"/>
</dbReference>
<comment type="similarity">
    <text evidence="1">Belongs to the thioredoxin family. DsbA subfamily.</text>
</comment>
<evidence type="ECO:0000256" key="3">
    <source>
        <dbReference type="ARBA" id="ARBA00023002"/>
    </source>
</evidence>
<dbReference type="InterPro" id="IPR012336">
    <property type="entry name" value="Thioredoxin-like_fold"/>
</dbReference>
<keyword evidence="6" id="KW-0812">Transmembrane</keyword>
<dbReference type="PROSITE" id="PS51352">
    <property type="entry name" value="THIOREDOXIN_2"/>
    <property type="match status" value="1"/>
</dbReference>
<comment type="caution">
    <text evidence="8">The sequence shown here is derived from an EMBL/GenBank/DDBJ whole genome shotgun (WGS) entry which is preliminary data.</text>
</comment>
<dbReference type="PANTHER" id="PTHR13887:SF14">
    <property type="entry name" value="DISULFIDE BOND FORMATION PROTEIN D"/>
    <property type="match status" value="1"/>
</dbReference>
<keyword evidence="5" id="KW-0676">Redox-active center</keyword>
<name>A0A1G1X733_9BACT</name>
<dbReference type="InterPro" id="IPR013766">
    <property type="entry name" value="Thioredoxin_domain"/>
</dbReference>
<evidence type="ECO:0000256" key="1">
    <source>
        <dbReference type="ARBA" id="ARBA00005791"/>
    </source>
</evidence>
<proteinExistence type="inferred from homology"/>
<evidence type="ECO:0000313" key="8">
    <source>
        <dbReference type="EMBL" id="OGY35816.1"/>
    </source>
</evidence>
<reference evidence="8 9" key="1">
    <citation type="journal article" date="2016" name="Nat. Commun.">
        <title>Thousands of microbial genomes shed light on interconnected biogeochemical processes in an aquifer system.</title>
        <authorList>
            <person name="Anantharaman K."/>
            <person name="Brown C.T."/>
            <person name="Hug L.A."/>
            <person name="Sharon I."/>
            <person name="Castelle C.J."/>
            <person name="Probst A.J."/>
            <person name="Thomas B.C."/>
            <person name="Singh A."/>
            <person name="Wilkins M.J."/>
            <person name="Karaoz U."/>
            <person name="Brodie E.L."/>
            <person name="Williams K.H."/>
            <person name="Hubbard S.S."/>
            <person name="Banfield J.F."/>
        </authorList>
    </citation>
    <scope>NUCLEOTIDE SEQUENCE [LARGE SCALE GENOMIC DNA]</scope>
</reference>
<dbReference type="Gene3D" id="3.40.30.10">
    <property type="entry name" value="Glutaredoxin"/>
    <property type="match status" value="1"/>
</dbReference>
<dbReference type="Pfam" id="PF13462">
    <property type="entry name" value="Thioredoxin_4"/>
    <property type="match status" value="1"/>
</dbReference>
<protein>
    <recommendedName>
        <fullName evidence="7">Thioredoxin domain-containing protein</fullName>
    </recommendedName>
</protein>
<gene>
    <name evidence="8" type="ORF">A3E36_03640</name>
</gene>
<keyword evidence="2" id="KW-0732">Signal</keyword>
<evidence type="ECO:0000256" key="2">
    <source>
        <dbReference type="ARBA" id="ARBA00022729"/>
    </source>
</evidence>
<keyword evidence="4" id="KW-1015">Disulfide bond</keyword>
<feature type="domain" description="Thioredoxin" evidence="7">
    <location>
        <begin position="29"/>
        <end position="215"/>
    </location>
</feature>
<dbReference type="PANTHER" id="PTHR13887">
    <property type="entry name" value="GLUTATHIONE S-TRANSFERASE KAPPA"/>
    <property type="match status" value="1"/>
</dbReference>
<dbReference type="EMBL" id="MHHS01000045">
    <property type="protein sequence ID" value="OGY35816.1"/>
    <property type="molecule type" value="Genomic_DNA"/>
</dbReference>
<sequence>MTLTSDAKFVIGILLATCIVIGAGAWLTQLRAKPAPAQSVPASLADRLVRSDSATSGPADAKVTVVEFGDFQCPACGSLHPALKQAMQDYQEQSVRFVFRNYPLSQHSFASLAAEAALFAQAQGKFWEYHDILFEHQNNLAQSDLENYAKQLGFDENAFSDALNNHTYKGIIDRDLADGAALKLDHTPTVFINGIEYTGKYSVSELSVAIDAELQK</sequence>
<dbReference type="SUPFAM" id="SSF52833">
    <property type="entry name" value="Thioredoxin-like"/>
    <property type="match status" value="1"/>
</dbReference>
<keyword evidence="6" id="KW-0472">Membrane</keyword>